<evidence type="ECO:0000259" key="2">
    <source>
        <dbReference type="Pfam" id="PF06985"/>
    </source>
</evidence>
<comment type="caution">
    <text evidence="3">The sequence shown here is derived from an EMBL/GenBank/DDBJ whole genome shotgun (WGS) entry which is preliminary data.</text>
</comment>
<dbReference type="EMBL" id="JBFCZG010000006">
    <property type="protein sequence ID" value="KAL3421007.1"/>
    <property type="molecule type" value="Genomic_DNA"/>
</dbReference>
<dbReference type="Pfam" id="PF06985">
    <property type="entry name" value="HET"/>
    <property type="match status" value="1"/>
</dbReference>
<reference evidence="3 4" key="1">
    <citation type="submission" date="2024-06" db="EMBL/GenBank/DDBJ databases">
        <title>Complete genome of Phlyctema vagabunda strain 19-DSS-EL-015.</title>
        <authorList>
            <person name="Fiorenzani C."/>
        </authorList>
    </citation>
    <scope>NUCLEOTIDE SEQUENCE [LARGE SCALE GENOMIC DNA]</scope>
    <source>
        <strain evidence="3 4">19-DSS-EL-015</strain>
    </source>
</reference>
<keyword evidence="4" id="KW-1185">Reference proteome</keyword>
<sequence length="672" mass="76064">MRIDLPTQVTEARGISPILKRYIYQQILAASYVASSEQSFPKSLPNLLYDQAQFSVTFGIESSRQSVQLGVFTDGDSEAATLNLVSGRKAQSRADSEACFDLAAHSLKNCLSSHSSSCPHDATAVLPTRVLDVGTDKNSNQIRLFESKGLTEPWVALSHCWGRVARYVTETTTLEQRIQGIALSELPKTFLDAVTITRRLGYRYLWIDSLCILQDSHQDWADESRRMQDYYSKAILTIASDVAAGDHESFLDNIREPLSSLKIPFNPRTGTTPSHVYISKETKLPAEESARTPLNVRGWTLQEDVLSPRTLHYTSTELVFECQRSSLAETDMTPQGYTDISAMNSIKRFFLRPDASSTDPILVKYPHYLHHYHPLQRWYRLFEEYCTRLLTFESDRLAAISGLAKEIQRQTKFSYMAGLWLEDLHHGLLWTVNGRGTRSGEYRAPSWSWAALDMNFYWGLTINPNFQLYMQSLWNQREDGECIADIISCDVQTVNEDPFSEVESAQLRLRGYVLPLSEWQGKTPPYINKYWRPVVFHQSTSTDGGIRGPVASDQLVLDFDVTLELEGSDTTDGNSLEVASHEGGNKGEGESEEEEENEHNIQEASGLQSADMFLFQIKRLALARVTVVSCLLLARQTRDGDALVYHRIGRAEVPEINDLARDRWVQREITIV</sequence>
<evidence type="ECO:0000256" key="1">
    <source>
        <dbReference type="SAM" id="MobiDB-lite"/>
    </source>
</evidence>
<dbReference type="InterPro" id="IPR010730">
    <property type="entry name" value="HET"/>
</dbReference>
<feature type="domain" description="Heterokaryon incompatibility" evidence="2">
    <location>
        <begin position="154"/>
        <end position="303"/>
    </location>
</feature>
<accession>A0ABR4PCH4</accession>
<feature type="compositionally biased region" description="Basic and acidic residues" evidence="1">
    <location>
        <begin position="579"/>
        <end position="589"/>
    </location>
</feature>
<name>A0ABR4PCH4_9HELO</name>
<dbReference type="PANTHER" id="PTHR33112">
    <property type="entry name" value="DOMAIN PROTEIN, PUTATIVE-RELATED"/>
    <property type="match status" value="1"/>
</dbReference>
<dbReference type="PANTHER" id="PTHR33112:SF16">
    <property type="entry name" value="HETEROKARYON INCOMPATIBILITY DOMAIN-CONTAINING PROTEIN"/>
    <property type="match status" value="1"/>
</dbReference>
<evidence type="ECO:0000313" key="4">
    <source>
        <dbReference type="Proteomes" id="UP001629113"/>
    </source>
</evidence>
<dbReference type="Proteomes" id="UP001629113">
    <property type="component" value="Unassembled WGS sequence"/>
</dbReference>
<protein>
    <recommendedName>
        <fullName evidence="2">Heterokaryon incompatibility domain-containing protein</fullName>
    </recommendedName>
</protein>
<proteinExistence type="predicted"/>
<evidence type="ECO:0000313" key="3">
    <source>
        <dbReference type="EMBL" id="KAL3421007.1"/>
    </source>
</evidence>
<organism evidence="3 4">
    <name type="scientific">Phlyctema vagabunda</name>
    <dbReference type="NCBI Taxonomy" id="108571"/>
    <lineage>
        <taxon>Eukaryota</taxon>
        <taxon>Fungi</taxon>
        <taxon>Dikarya</taxon>
        <taxon>Ascomycota</taxon>
        <taxon>Pezizomycotina</taxon>
        <taxon>Leotiomycetes</taxon>
        <taxon>Helotiales</taxon>
        <taxon>Dermateaceae</taxon>
        <taxon>Phlyctema</taxon>
    </lineage>
</organism>
<gene>
    <name evidence="3" type="ORF">PVAG01_07452</name>
</gene>
<feature type="region of interest" description="Disordered" evidence="1">
    <location>
        <begin position="567"/>
        <end position="603"/>
    </location>
</feature>